<feature type="domain" description="N-acetyltransferase" evidence="1">
    <location>
        <begin position="10"/>
        <end position="153"/>
    </location>
</feature>
<dbReference type="EMBL" id="BJCL01000002">
    <property type="protein sequence ID" value="GCL61848.1"/>
    <property type="molecule type" value="Genomic_DNA"/>
</dbReference>
<evidence type="ECO:0000313" key="3">
    <source>
        <dbReference type="Proteomes" id="UP000301751"/>
    </source>
</evidence>
<organism evidence="2 3">
    <name type="scientific">Pseudaquabacterium pictum</name>
    <dbReference type="NCBI Taxonomy" id="2315236"/>
    <lineage>
        <taxon>Bacteria</taxon>
        <taxon>Pseudomonadati</taxon>
        <taxon>Pseudomonadota</taxon>
        <taxon>Betaproteobacteria</taxon>
        <taxon>Burkholderiales</taxon>
        <taxon>Sphaerotilaceae</taxon>
        <taxon>Pseudaquabacterium</taxon>
    </lineage>
</organism>
<dbReference type="Gene3D" id="3.40.630.30">
    <property type="match status" value="1"/>
</dbReference>
<dbReference type="SUPFAM" id="SSF55729">
    <property type="entry name" value="Acyl-CoA N-acyltransferases (Nat)"/>
    <property type="match status" value="1"/>
</dbReference>
<proteinExistence type="predicted"/>
<gene>
    <name evidence="2" type="ORF">AQPW35_09290</name>
</gene>
<dbReference type="Proteomes" id="UP000301751">
    <property type="component" value="Unassembled WGS sequence"/>
</dbReference>
<keyword evidence="2" id="KW-0808">Transferase</keyword>
<accession>A0A480AT10</accession>
<evidence type="ECO:0000259" key="1">
    <source>
        <dbReference type="PROSITE" id="PS51186"/>
    </source>
</evidence>
<dbReference type="InterPro" id="IPR000182">
    <property type="entry name" value="GNAT_dom"/>
</dbReference>
<protein>
    <submittedName>
        <fullName evidence="2">Acetyltransferase</fullName>
    </submittedName>
</protein>
<dbReference type="RefSeq" id="WP_137731614.1">
    <property type="nucleotide sequence ID" value="NZ_BJCL01000002.1"/>
</dbReference>
<dbReference type="InterPro" id="IPR016181">
    <property type="entry name" value="Acyl_CoA_acyltransferase"/>
</dbReference>
<dbReference type="Pfam" id="PF13673">
    <property type="entry name" value="Acetyltransf_10"/>
    <property type="match status" value="1"/>
</dbReference>
<comment type="caution">
    <text evidence="2">The sequence shown here is derived from an EMBL/GenBank/DDBJ whole genome shotgun (WGS) entry which is preliminary data.</text>
</comment>
<dbReference type="OrthoDB" id="9796171at2"/>
<name>A0A480AT10_9BURK</name>
<dbReference type="AlphaFoldDB" id="A0A480AT10"/>
<evidence type="ECO:0000313" key="2">
    <source>
        <dbReference type="EMBL" id="GCL61848.1"/>
    </source>
</evidence>
<dbReference type="GO" id="GO:0016747">
    <property type="term" value="F:acyltransferase activity, transferring groups other than amino-acyl groups"/>
    <property type="evidence" value="ECO:0007669"/>
    <property type="project" value="InterPro"/>
</dbReference>
<dbReference type="PROSITE" id="PS51186">
    <property type="entry name" value="GNAT"/>
    <property type="match status" value="1"/>
</dbReference>
<sequence length="153" mass="16896">MAPSLVWAWRRFADLTADDVYDLLALRAAVFVVEQACAYLDPDGLDRHSWHLLGRDDSGALRACLRVVDPGLKYDEPSMGRVVLDAALRGGGLADQLVAEGLYRAAAAWPGQGNRISAQAHLQRFYGRHGFQPVGEVYGEDDIPHIQMWRPAP</sequence>
<reference evidence="3" key="1">
    <citation type="submission" date="2019-03" db="EMBL/GenBank/DDBJ databases">
        <title>Aquabacterium pictum sp.nov., the first bacteriochlorophyll a-containing freshwater bacterium in the genus Aquabacterium of the class Betaproteobacteria.</title>
        <authorList>
            <person name="Hirose S."/>
            <person name="Tank M."/>
            <person name="Hara E."/>
            <person name="Tamaki H."/>
            <person name="Takaichi S."/>
            <person name="Haruta S."/>
            <person name="Hanada S."/>
        </authorList>
    </citation>
    <scope>NUCLEOTIDE SEQUENCE [LARGE SCALE GENOMIC DNA]</scope>
    <source>
        <strain evidence="3">W35</strain>
    </source>
</reference>
<keyword evidence="3" id="KW-1185">Reference proteome</keyword>